<dbReference type="InterPro" id="IPR003856">
    <property type="entry name" value="LPS_length_determ_N"/>
</dbReference>
<dbReference type="AlphaFoldDB" id="A0A2A5CAA4"/>
<evidence type="ECO:0000256" key="4">
    <source>
        <dbReference type="ARBA" id="ARBA00022989"/>
    </source>
</evidence>
<evidence type="ECO:0000313" key="9">
    <source>
        <dbReference type="Proteomes" id="UP000228987"/>
    </source>
</evidence>
<gene>
    <name evidence="8" type="ORF">COA71_11240</name>
</gene>
<evidence type="ECO:0000259" key="7">
    <source>
        <dbReference type="Pfam" id="PF02706"/>
    </source>
</evidence>
<reference evidence="9" key="1">
    <citation type="submission" date="2017-08" db="EMBL/GenBank/DDBJ databases">
        <title>A dynamic microbial community with high functional redundancy inhabits the cold, oxic subseafloor aquifer.</title>
        <authorList>
            <person name="Tully B.J."/>
            <person name="Wheat C.G."/>
            <person name="Glazer B.T."/>
            <person name="Huber J.A."/>
        </authorList>
    </citation>
    <scope>NUCLEOTIDE SEQUENCE [LARGE SCALE GENOMIC DNA]</scope>
</reference>
<dbReference type="PANTHER" id="PTHR32309:SF13">
    <property type="entry name" value="FERRIC ENTEROBACTIN TRANSPORT PROTEIN FEPE"/>
    <property type="match status" value="1"/>
</dbReference>
<feature type="transmembrane region" description="Helical" evidence="6">
    <location>
        <begin position="286"/>
        <end position="310"/>
    </location>
</feature>
<dbReference type="GO" id="GO:0004713">
    <property type="term" value="F:protein tyrosine kinase activity"/>
    <property type="evidence" value="ECO:0007669"/>
    <property type="project" value="TreeGrafter"/>
</dbReference>
<dbReference type="InterPro" id="IPR050445">
    <property type="entry name" value="Bact_polysacc_biosynth/exp"/>
</dbReference>
<accession>A0A2A5CAA4</accession>
<keyword evidence="2" id="KW-1003">Cell membrane</keyword>
<dbReference type="GO" id="GO:0005886">
    <property type="term" value="C:plasma membrane"/>
    <property type="evidence" value="ECO:0007669"/>
    <property type="project" value="UniProtKB-SubCell"/>
</dbReference>
<comment type="subcellular location">
    <subcellularLocation>
        <location evidence="1">Cell membrane</location>
        <topology evidence="1">Multi-pass membrane protein</topology>
    </subcellularLocation>
</comment>
<evidence type="ECO:0000256" key="1">
    <source>
        <dbReference type="ARBA" id="ARBA00004651"/>
    </source>
</evidence>
<evidence type="ECO:0000256" key="6">
    <source>
        <dbReference type="SAM" id="Phobius"/>
    </source>
</evidence>
<name>A0A2A5CAA4_9GAMM</name>
<evidence type="ECO:0000256" key="3">
    <source>
        <dbReference type="ARBA" id="ARBA00022692"/>
    </source>
</evidence>
<keyword evidence="4 6" id="KW-1133">Transmembrane helix</keyword>
<dbReference type="PANTHER" id="PTHR32309">
    <property type="entry name" value="TYROSINE-PROTEIN KINASE"/>
    <property type="match status" value="1"/>
</dbReference>
<feature type="transmembrane region" description="Helical" evidence="6">
    <location>
        <begin position="30"/>
        <end position="50"/>
    </location>
</feature>
<dbReference type="Pfam" id="PF02706">
    <property type="entry name" value="Wzz"/>
    <property type="match status" value="1"/>
</dbReference>
<dbReference type="Proteomes" id="UP000228987">
    <property type="component" value="Unassembled WGS sequence"/>
</dbReference>
<keyword evidence="3 6" id="KW-0812">Transmembrane</keyword>
<keyword evidence="5 6" id="KW-0472">Membrane</keyword>
<sequence length="318" mass="35109">METNQVQQGQIMDDEIDLLELWNILWKGKWVIVLITAVFAVGSVAYALWLPDIYRTEVLLSPTDEEGSSGGGLAAGLGQLGGLASLAGVNLGGSSGVSQKDRALAIMQSRFFIKDFFDKYDLVVPFMGVKPGEASGAVVIDPELYDATNQQWVREVSPPRQAAPSDEEVYEAFSELMSVEEDETTGLITIAIEWYDPNQIRNWAGWLIDDLNNYMRGDALLESQDAIEYLTEQLAKTSLVEMRSVFFNLIEEQTQRVMLADVREEYAFEILDPAVIPEIKSAPGRALICILGTLLGGMLAVLFVLLSHYVSKGKEESA</sequence>
<evidence type="ECO:0000313" key="8">
    <source>
        <dbReference type="EMBL" id="PCJ40421.1"/>
    </source>
</evidence>
<protein>
    <submittedName>
        <fullName evidence="8">LPS O-antigen length regulator</fullName>
    </submittedName>
</protein>
<dbReference type="EMBL" id="NVWI01000009">
    <property type="protein sequence ID" value="PCJ40421.1"/>
    <property type="molecule type" value="Genomic_DNA"/>
</dbReference>
<feature type="domain" description="Polysaccharide chain length determinant N-terminal" evidence="7">
    <location>
        <begin position="14"/>
        <end position="79"/>
    </location>
</feature>
<organism evidence="8 9">
    <name type="scientific">SAR86 cluster bacterium</name>
    <dbReference type="NCBI Taxonomy" id="2030880"/>
    <lineage>
        <taxon>Bacteria</taxon>
        <taxon>Pseudomonadati</taxon>
        <taxon>Pseudomonadota</taxon>
        <taxon>Gammaproteobacteria</taxon>
        <taxon>SAR86 cluster</taxon>
    </lineage>
</organism>
<evidence type="ECO:0000256" key="5">
    <source>
        <dbReference type="ARBA" id="ARBA00023136"/>
    </source>
</evidence>
<comment type="caution">
    <text evidence="8">The sequence shown here is derived from an EMBL/GenBank/DDBJ whole genome shotgun (WGS) entry which is preliminary data.</text>
</comment>
<evidence type="ECO:0000256" key="2">
    <source>
        <dbReference type="ARBA" id="ARBA00022475"/>
    </source>
</evidence>
<proteinExistence type="predicted"/>